<dbReference type="EMBL" id="JBHSLW010000006">
    <property type="protein sequence ID" value="MFC5418861.1"/>
    <property type="molecule type" value="Genomic_DNA"/>
</dbReference>
<feature type="domain" description="N-acetyltransferase" evidence="3">
    <location>
        <begin position="1"/>
        <end position="138"/>
    </location>
</feature>
<dbReference type="PROSITE" id="PS51186">
    <property type="entry name" value="GNAT"/>
    <property type="match status" value="1"/>
</dbReference>
<keyword evidence="5" id="KW-1185">Reference proteome</keyword>
<evidence type="ECO:0000259" key="3">
    <source>
        <dbReference type="PROSITE" id="PS51186"/>
    </source>
</evidence>
<evidence type="ECO:0000313" key="5">
    <source>
        <dbReference type="Proteomes" id="UP001596053"/>
    </source>
</evidence>
<dbReference type="InterPro" id="IPR000182">
    <property type="entry name" value="GNAT_dom"/>
</dbReference>
<accession>A0ABW0IKP9</accession>
<evidence type="ECO:0000256" key="2">
    <source>
        <dbReference type="ARBA" id="ARBA00023315"/>
    </source>
</evidence>
<dbReference type="RefSeq" id="WP_377796300.1">
    <property type="nucleotide sequence ID" value="NZ_JBHSLW010000006.1"/>
</dbReference>
<protein>
    <submittedName>
        <fullName evidence="4">GNAT family N-acetyltransferase</fullName>
        <ecNumber evidence="4">2.3.1.-</ecNumber>
    </submittedName>
</protein>
<name>A0ABW0IKP9_9HYPH</name>
<sequence length="145" mass="16793">MNTVAAVHRASFDERLPWLAGLHTPEEDRAYFRNVVFEECEVWGTLEGSMLTGFIAFRAGWIDQLYVLPAYQGQGVGSALLDVAQRRCSELNLWTFQRNAIARRFYERHGFMAAELTDGSRNEEREPDIRYIWRRPDQSHGRGVI</sequence>
<dbReference type="GO" id="GO:0016746">
    <property type="term" value="F:acyltransferase activity"/>
    <property type="evidence" value="ECO:0007669"/>
    <property type="project" value="UniProtKB-KW"/>
</dbReference>
<organism evidence="4 5">
    <name type="scientific">Bosea eneae</name>
    <dbReference type="NCBI Taxonomy" id="151454"/>
    <lineage>
        <taxon>Bacteria</taxon>
        <taxon>Pseudomonadati</taxon>
        <taxon>Pseudomonadota</taxon>
        <taxon>Alphaproteobacteria</taxon>
        <taxon>Hyphomicrobiales</taxon>
        <taxon>Boseaceae</taxon>
        <taxon>Bosea</taxon>
    </lineage>
</organism>
<dbReference type="InterPro" id="IPR016181">
    <property type="entry name" value="Acyl_CoA_acyltransferase"/>
</dbReference>
<evidence type="ECO:0000256" key="1">
    <source>
        <dbReference type="ARBA" id="ARBA00022679"/>
    </source>
</evidence>
<evidence type="ECO:0000313" key="4">
    <source>
        <dbReference type="EMBL" id="MFC5418861.1"/>
    </source>
</evidence>
<proteinExistence type="predicted"/>
<keyword evidence="1 4" id="KW-0808">Transferase</keyword>
<dbReference type="EC" id="2.3.1.-" evidence="4"/>
<dbReference type="Pfam" id="PF00583">
    <property type="entry name" value="Acetyltransf_1"/>
    <property type="match status" value="1"/>
</dbReference>
<dbReference type="Gene3D" id="3.40.630.30">
    <property type="match status" value="1"/>
</dbReference>
<keyword evidence="2 4" id="KW-0012">Acyltransferase</keyword>
<comment type="caution">
    <text evidence="4">The sequence shown here is derived from an EMBL/GenBank/DDBJ whole genome shotgun (WGS) entry which is preliminary data.</text>
</comment>
<dbReference type="PANTHER" id="PTHR43420">
    <property type="entry name" value="ACETYLTRANSFERASE"/>
    <property type="match status" value="1"/>
</dbReference>
<dbReference type="CDD" id="cd04301">
    <property type="entry name" value="NAT_SF"/>
    <property type="match status" value="1"/>
</dbReference>
<gene>
    <name evidence="4" type="ORF">ACFPOB_04700</name>
</gene>
<reference evidence="5" key="1">
    <citation type="journal article" date="2019" name="Int. J. Syst. Evol. Microbiol.">
        <title>The Global Catalogue of Microorganisms (GCM) 10K type strain sequencing project: providing services to taxonomists for standard genome sequencing and annotation.</title>
        <authorList>
            <consortium name="The Broad Institute Genomics Platform"/>
            <consortium name="The Broad Institute Genome Sequencing Center for Infectious Disease"/>
            <person name="Wu L."/>
            <person name="Ma J."/>
        </authorList>
    </citation>
    <scope>NUCLEOTIDE SEQUENCE [LARGE SCALE GENOMIC DNA]</scope>
    <source>
        <strain evidence="5">NCAIM B.01391</strain>
    </source>
</reference>
<dbReference type="SUPFAM" id="SSF55729">
    <property type="entry name" value="Acyl-CoA N-acyltransferases (Nat)"/>
    <property type="match status" value="1"/>
</dbReference>
<dbReference type="InterPro" id="IPR050680">
    <property type="entry name" value="YpeA/RimI_acetyltransf"/>
</dbReference>
<dbReference type="Proteomes" id="UP001596053">
    <property type="component" value="Unassembled WGS sequence"/>
</dbReference>